<sequence length="143" mass="16295">MGIQQNTSSAKIDSSTGNSFTTRRQDKINFFGMNLLPILRDLHTTKGRRENNVINKVSDDFNLESPSLEQITSPLSLEDERTQSSELKKVIPLLPLSSITRSGLKELRPKKAPIYYATTILLIQLESKQRGRNAETQREWHLL</sequence>
<evidence type="ECO:0000313" key="3">
    <source>
        <dbReference type="Proteomes" id="UP001151760"/>
    </source>
</evidence>
<reference evidence="2" key="2">
    <citation type="submission" date="2022-01" db="EMBL/GenBank/DDBJ databases">
        <authorList>
            <person name="Yamashiro T."/>
            <person name="Shiraishi A."/>
            <person name="Satake H."/>
            <person name="Nakayama K."/>
        </authorList>
    </citation>
    <scope>NUCLEOTIDE SEQUENCE</scope>
</reference>
<accession>A0ABQ5DL77</accession>
<protein>
    <submittedName>
        <fullName evidence="2">Uncharacterized protein</fullName>
    </submittedName>
</protein>
<evidence type="ECO:0000256" key="1">
    <source>
        <dbReference type="SAM" id="MobiDB-lite"/>
    </source>
</evidence>
<gene>
    <name evidence="2" type="ORF">Tco_0938908</name>
</gene>
<proteinExistence type="predicted"/>
<feature type="region of interest" description="Disordered" evidence="1">
    <location>
        <begin position="1"/>
        <end position="20"/>
    </location>
</feature>
<evidence type="ECO:0000313" key="2">
    <source>
        <dbReference type="EMBL" id="GJT39043.1"/>
    </source>
</evidence>
<keyword evidence="3" id="KW-1185">Reference proteome</keyword>
<comment type="caution">
    <text evidence="2">The sequence shown here is derived from an EMBL/GenBank/DDBJ whole genome shotgun (WGS) entry which is preliminary data.</text>
</comment>
<reference evidence="2" key="1">
    <citation type="journal article" date="2022" name="Int. J. Mol. Sci.">
        <title>Draft Genome of Tanacetum Coccineum: Genomic Comparison of Closely Related Tanacetum-Family Plants.</title>
        <authorList>
            <person name="Yamashiro T."/>
            <person name="Shiraishi A."/>
            <person name="Nakayama K."/>
            <person name="Satake H."/>
        </authorList>
    </citation>
    <scope>NUCLEOTIDE SEQUENCE</scope>
</reference>
<organism evidence="2 3">
    <name type="scientific">Tanacetum coccineum</name>
    <dbReference type="NCBI Taxonomy" id="301880"/>
    <lineage>
        <taxon>Eukaryota</taxon>
        <taxon>Viridiplantae</taxon>
        <taxon>Streptophyta</taxon>
        <taxon>Embryophyta</taxon>
        <taxon>Tracheophyta</taxon>
        <taxon>Spermatophyta</taxon>
        <taxon>Magnoliopsida</taxon>
        <taxon>eudicotyledons</taxon>
        <taxon>Gunneridae</taxon>
        <taxon>Pentapetalae</taxon>
        <taxon>asterids</taxon>
        <taxon>campanulids</taxon>
        <taxon>Asterales</taxon>
        <taxon>Asteraceae</taxon>
        <taxon>Asteroideae</taxon>
        <taxon>Anthemideae</taxon>
        <taxon>Anthemidinae</taxon>
        <taxon>Tanacetum</taxon>
    </lineage>
</organism>
<dbReference type="Proteomes" id="UP001151760">
    <property type="component" value="Unassembled WGS sequence"/>
</dbReference>
<dbReference type="EMBL" id="BQNB010015354">
    <property type="protein sequence ID" value="GJT39043.1"/>
    <property type="molecule type" value="Genomic_DNA"/>
</dbReference>
<name>A0ABQ5DL77_9ASTR</name>